<evidence type="ECO:0000313" key="11">
    <source>
        <dbReference type="EMBL" id="RDB22800.1"/>
    </source>
</evidence>
<dbReference type="STRING" id="39966.A0A369JNK2"/>
<dbReference type="CDD" id="cd22209">
    <property type="entry name" value="EMC10"/>
    <property type="match status" value="1"/>
</dbReference>
<feature type="transmembrane region" description="Helical" evidence="9">
    <location>
        <begin position="209"/>
        <end position="226"/>
    </location>
</feature>
<protein>
    <recommendedName>
        <fullName evidence="3">ER membrane protein complex subunit 10</fullName>
    </recommendedName>
</protein>
<keyword evidence="5 10" id="KW-0732">Signal</keyword>
<dbReference type="InParanoid" id="A0A369JNK2"/>
<keyword evidence="7 9" id="KW-1133">Transmembrane helix</keyword>
<comment type="caution">
    <text evidence="11">The sequence shown here is derived from an EMBL/GenBank/DDBJ whole genome shotgun (WGS) entry which is preliminary data.</text>
</comment>
<comment type="subcellular location">
    <subcellularLocation>
        <location evidence="1">Endoplasmic reticulum membrane</location>
        <topology evidence="1">Single-pass type I membrane protein</topology>
    </subcellularLocation>
</comment>
<comment type="similarity">
    <text evidence="2">Belongs to the EMC10 family.</text>
</comment>
<evidence type="ECO:0000256" key="3">
    <source>
        <dbReference type="ARBA" id="ARBA00020105"/>
    </source>
</evidence>
<keyword evidence="6" id="KW-0256">Endoplasmic reticulum</keyword>
<accession>A0A369JNK2</accession>
<evidence type="ECO:0000256" key="9">
    <source>
        <dbReference type="SAM" id="Phobius"/>
    </source>
</evidence>
<dbReference type="PANTHER" id="PTHR21397:SF4">
    <property type="entry name" value="ER MEMBRANE PROTEIN COMPLEX SUBUNIT 10"/>
    <property type="match status" value="1"/>
</dbReference>
<gene>
    <name evidence="11" type="ORF">Hypma_010048</name>
</gene>
<dbReference type="EMBL" id="LUEZ02000049">
    <property type="protein sequence ID" value="RDB22800.1"/>
    <property type="molecule type" value="Genomic_DNA"/>
</dbReference>
<evidence type="ECO:0000256" key="2">
    <source>
        <dbReference type="ARBA" id="ARBA00007695"/>
    </source>
</evidence>
<dbReference type="AlphaFoldDB" id="A0A369JNK2"/>
<evidence type="ECO:0000256" key="1">
    <source>
        <dbReference type="ARBA" id="ARBA00004115"/>
    </source>
</evidence>
<evidence type="ECO:0000256" key="7">
    <source>
        <dbReference type="ARBA" id="ARBA00022989"/>
    </source>
</evidence>
<keyword evidence="12" id="KW-1185">Reference proteome</keyword>
<dbReference type="GO" id="GO:0005789">
    <property type="term" value="C:endoplasmic reticulum membrane"/>
    <property type="evidence" value="ECO:0007669"/>
    <property type="project" value="UniProtKB-SubCell"/>
</dbReference>
<proteinExistence type="inferred from homology"/>
<evidence type="ECO:0000256" key="5">
    <source>
        <dbReference type="ARBA" id="ARBA00022729"/>
    </source>
</evidence>
<feature type="signal peptide" evidence="10">
    <location>
        <begin position="1"/>
        <end position="18"/>
    </location>
</feature>
<organism evidence="11 12">
    <name type="scientific">Hypsizygus marmoreus</name>
    <name type="common">White beech mushroom</name>
    <name type="synonym">Agaricus marmoreus</name>
    <dbReference type="NCBI Taxonomy" id="39966"/>
    <lineage>
        <taxon>Eukaryota</taxon>
        <taxon>Fungi</taxon>
        <taxon>Dikarya</taxon>
        <taxon>Basidiomycota</taxon>
        <taxon>Agaricomycotina</taxon>
        <taxon>Agaricomycetes</taxon>
        <taxon>Agaricomycetidae</taxon>
        <taxon>Agaricales</taxon>
        <taxon>Tricholomatineae</taxon>
        <taxon>Lyophyllaceae</taxon>
        <taxon>Hypsizygus</taxon>
    </lineage>
</organism>
<sequence>MRIAAAVLGLLSIPLVCAQHSHLRLLHRLYHPVAAQAPFSERGSLKVAPNYVAFQSAPSYAADLRSFAEALHTVEDKDLLLYQVALERHGDTAEAQWDISSVKVCHLSQITSEYIHLHTLDPRNPNPHALDYFVSPIPHNGACPDSRSRRSTKHSPQESPFQSLATVNTTVILKGARFPPLPQLATPPPISAEGEPIVPVPEKSFLQKYWMYIVGLILFTLITSGGEEEKPRK</sequence>
<evidence type="ECO:0000256" key="8">
    <source>
        <dbReference type="ARBA" id="ARBA00023136"/>
    </source>
</evidence>
<dbReference type="Proteomes" id="UP000076154">
    <property type="component" value="Unassembled WGS sequence"/>
</dbReference>
<evidence type="ECO:0000313" key="12">
    <source>
        <dbReference type="Proteomes" id="UP000076154"/>
    </source>
</evidence>
<keyword evidence="4 9" id="KW-0812">Transmembrane</keyword>
<dbReference type="OrthoDB" id="1698572at2759"/>
<evidence type="ECO:0000256" key="4">
    <source>
        <dbReference type="ARBA" id="ARBA00022692"/>
    </source>
</evidence>
<name>A0A369JNK2_HYPMA</name>
<dbReference type="PANTHER" id="PTHR21397">
    <property type="entry name" value="CHROMATIN COMPLEXES SUBUNIT BAP18-RELATED"/>
    <property type="match status" value="1"/>
</dbReference>
<keyword evidence="8 9" id="KW-0472">Membrane</keyword>
<evidence type="ECO:0000256" key="10">
    <source>
        <dbReference type="SAM" id="SignalP"/>
    </source>
</evidence>
<reference evidence="11" key="1">
    <citation type="submission" date="2018-04" db="EMBL/GenBank/DDBJ databases">
        <title>Whole genome sequencing of Hypsizygus marmoreus.</title>
        <authorList>
            <person name="Choi I.-G."/>
            <person name="Min B."/>
            <person name="Kim J.-G."/>
            <person name="Kim S."/>
            <person name="Oh Y.-L."/>
            <person name="Kong W.-S."/>
            <person name="Park H."/>
            <person name="Jeong J."/>
            <person name="Song E.-S."/>
        </authorList>
    </citation>
    <scope>NUCLEOTIDE SEQUENCE [LARGE SCALE GENOMIC DNA]</scope>
    <source>
        <strain evidence="11">51987-8</strain>
    </source>
</reference>
<evidence type="ECO:0000256" key="6">
    <source>
        <dbReference type="ARBA" id="ARBA00022824"/>
    </source>
</evidence>
<dbReference type="Pfam" id="PF21203">
    <property type="entry name" value="ECM10"/>
    <property type="match status" value="1"/>
</dbReference>
<feature type="chain" id="PRO_5016801838" description="ER membrane protein complex subunit 10" evidence="10">
    <location>
        <begin position="19"/>
        <end position="233"/>
    </location>
</feature>